<proteinExistence type="inferred from homology"/>
<comment type="similarity">
    <text evidence="2">Belongs to the RNA 3'-terminal cyclase family. Type 2 subfamily.</text>
</comment>
<dbReference type="Pfam" id="PF05189">
    <property type="entry name" value="RTC_insert"/>
    <property type="match status" value="1"/>
</dbReference>
<sequence>MSSITFEGSNCFRQRLVLSVLTGKTLIINKIRHKDIESGINESEMNLLKLIEKVTNGSNIYVDESGTQLRFKPGILFGGQIDHDCGLHRSIAYYIEVLLMLSPFCKRPIEATLSGITNDQIDPSVDAIKHSSLSVIKRFLGAADDNELEIKIVSRGLRPSGGGIVIFKCPIRRVLRPLQLLESGKVKRIRGVAFATRVSPQMANRMVDIAKGILLKYIPDIYIYTDHLKGKNSGKSPGFGLSLVAETTNGVFYTGEAVSNPSGSGKELSVPEDIAKEAAHSLLNDIYRGGAVDTLNQGLTTLFMAFGQRDLSKVQFGPLSPYTIQLLRHIKEFLELTFKLESSQSNTDCNADIENQYKTGSKKIIATCVGIGFTNLSKTVS</sequence>
<dbReference type="EMBL" id="CAXAQS010001011">
    <property type="protein sequence ID" value="CAK9254339.1"/>
    <property type="molecule type" value="Genomic_DNA"/>
</dbReference>
<keyword evidence="8" id="KW-1185">Reference proteome</keyword>
<keyword evidence="3" id="KW-0690">Ribosome biogenesis</keyword>
<dbReference type="Pfam" id="PF01137">
    <property type="entry name" value="RTC"/>
    <property type="match status" value="1"/>
</dbReference>
<dbReference type="NCBIfam" id="TIGR03400">
    <property type="entry name" value="18S_RNA_Rcl1p"/>
    <property type="match status" value="1"/>
</dbReference>
<dbReference type="PROSITE" id="PS01287">
    <property type="entry name" value="RTC"/>
    <property type="match status" value="1"/>
</dbReference>
<gene>
    <name evidence="7" type="ORF">CSSPJE1EN1_LOCUS29717</name>
</gene>
<dbReference type="PANTHER" id="PTHR11096:SF1">
    <property type="entry name" value="RNA 3'-TERMINAL PHOSPHATE CYCLASE-LIKE PROTEIN"/>
    <property type="match status" value="1"/>
</dbReference>
<dbReference type="InterPro" id="IPR013791">
    <property type="entry name" value="RNA3'-term_phos_cycl_insert"/>
</dbReference>
<dbReference type="Gene3D" id="3.30.360.20">
    <property type="entry name" value="RNA 3'-terminal phosphate cyclase, insert domain"/>
    <property type="match status" value="1"/>
</dbReference>
<dbReference type="InterPro" id="IPR013792">
    <property type="entry name" value="RNA3'P_cycl/enolpyr_Trfase_a/b"/>
</dbReference>
<dbReference type="InterPro" id="IPR000228">
    <property type="entry name" value="RNA3'_term_phos_cyc"/>
</dbReference>
<dbReference type="InterPro" id="IPR020719">
    <property type="entry name" value="RNA3'_term_phos_cycl-like_CS"/>
</dbReference>
<accession>A0ABP0VJ06</accession>
<dbReference type="Gene3D" id="3.65.10.20">
    <property type="entry name" value="RNA 3'-terminal phosphate cyclase domain"/>
    <property type="match status" value="1"/>
</dbReference>
<evidence type="ECO:0000256" key="2">
    <source>
        <dbReference type="ARBA" id="ARBA00007089"/>
    </source>
</evidence>
<evidence type="ECO:0000313" key="7">
    <source>
        <dbReference type="EMBL" id="CAK9254339.1"/>
    </source>
</evidence>
<feature type="domain" description="RNA 3'-terminal phosphate cyclase" evidence="5">
    <location>
        <begin position="5"/>
        <end position="339"/>
    </location>
</feature>
<evidence type="ECO:0000313" key="8">
    <source>
        <dbReference type="Proteomes" id="UP001497444"/>
    </source>
</evidence>
<name>A0ABP0VJ06_9BRYO</name>
<dbReference type="InterPro" id="IPR037136">
    <property type="entry name" value="RNA3'_phos_cyclase_dom_sf"/>
</dbReference>
<keyword evidence="4" id="KW-0539">Nucleus</keyword>
<evidence type="ECO:0000256" key="1">
    <source>
        <dbReference type="ARBA" id="ARBA00004604"/>
    </source>
</evidence>
<evidence type="ECO:0000256" key="3">
    <source>
        <dbReference type="ARBA" id="ARBA00022517"/>
    </source>
</evidence>
<dbReference type="InterPro" id="IPR036553">
    <property type="entry name" value="RPTC_insert"/>
</dbReference>
<dbReference type="SUPFAM" id="SSF55205">
    <property type="entry name" value="EPT/RTPC-like"/>
    <property type="match status" value="1"/>
</dbReference>
<dbReference type="CDD" id="cd00875">
    <property type="entry name" value="RNA_Cyclase_Class_I"/>
    <property type="match status" value="1"/>
</dbReference>
<dbReference type="PANTHER" id="PTHR11096">
    <property type="entry name" value="RNA 3' TERMINAL PHOSPHATE CYCLASE"/>
    <property type="match status" value="1"/>
</dbReference>
<reference evidence="7" key="1">
    <citation type="submission" date="2024-02" db="EMBL/GenBank/DDBJ databases">
        <authorList>
            <consortium name="ELIXIR-Norway"/>
            <consortium name="Elixir Norway"/>
        </authorList>
    </citation>
    <scope>NUCLEOTIDE SEQUENCE</scope>
</reference>
<comment type="subcellular location">
    <subcellularLocation>
        <location evidence="1">Nucleus</location>
        <location evidence="1">Nucleolus</location>
    </subcellularLocation>
</comment>
<dbReference type="InterPro" id="IPR023797">
    <property type="entry name" value="RNA3'_phos_cyclase_dom"/>
</dbReference>
<evidence type="ECO:0008006" key="9">
    <source>
        <dbReference type="Google" id="ProtNLM"/>
    </source>
</evidence>
<evidence type="ECO:0000259" key="6">
    <source>
        <dbReference type="Pfam" id="PF05189"/>
    </source>
</evidence>
<comment type="caution">
    <text evidence="7">The sequence shown here is derived from an EMBL/GenBank/DDBJ whole genome shotgun (WGS) entry which is preliminary data.</text>
</comment>
<protein>
    <recommendedName>
        <fullName evidence="9">RNA 3'-terminal phosphate cyclase-like protein</fullName>
    </recommendedName>
</protein>
<evidence type="ECO:0000256" key="4">
    <source>
        <dbReference type="ARBA" id="ARBA00023242"/>
    </source>
</evidence>
<dbReference type="Proteomes" id="UP001497444">
    <property type="component" value="Unassembled WGS sequence"/>
</dbReference>
<feature type="domain" description="RNA 3'-terminal phosphate cyclase insert" evidence="6">
    <location>
        <begin position="182"/>
        <end position="286"/>
    </location>
</feature>
<organism evidence="7 8">
    <name type="scientific">Sphagnum jensenii</name>
    <dbReference type="NCBI Taxonomy" id="128206"/>
    <lineage>
        <taxon>Eukaryota</taxon>
        <taxon>Viridiplantae</taxon>
        <taxon>Streptophyta</taxon>
        <taxon>Embryophyta</taxon>
        <taxon>Bryophyta</taxon>
        <taxon>Sphagnophytina</taxon>
        <taxon>Sphagnopsida</taxon>
        <taxon>Sphagnales</taxon>
        <taxon>Sphagnaceae</taxon>
        <taxon>Sphagnum</taxon>
    </lineage>
</organism>
<dbReference type="InterPro" id="IPR016443">
    <property type="entry name" value="RNA3'_term_phos_cyc_type_2"/>
</dbReference>
<dbReference type="PIRSF" id="PIRSF005378">
    <property type="entry name" value="RNA3'_term_phos_cycl_euk"/>
    <property type="match status" value="1"/>
</dbReference>
<evidence type="ECO:0000259" key="5">
    <source>
        <dbReference type="Pfam" id="PF01137"/>
    </source>
</evidence>